<feature type="binding site" evidence="12">
    <location>
        <begin position="14"/>
        <end position="21"/>
    </location>
    <ligand>
        <name>ATP</name>
        <dbReference type="ChEBI" id="CHEBI:30616"/>
    </ligand>
</feature>
<keyword evidence="9 12" id="KW-0411">Iron-sulfur</keyword>
<evidence type="ECO:0000256" key="3">
    <source>
        <dbReference type="ARBA" id="ARBA00022485"/>
    </source>
</evidence>
<comment type="similarity">
    <text evidence="12">Belongs to the Mrp/NBP35 ATP-binding proteins family. NUBP2/CFD1 subfamily.</text>
</comment>
<evidence type="ECO:0000256" key="8">
    <source>
        <dbReference type="ARBA" id="ARBA00023004"/>
    </source>
</evidence>
<dbReference type="PANTHER" id="PTHR23264">
    <property type="entry name" value="NUCLEOTIDE-BINDING PROTEIN NBP35 YEAST -RELATED"/>
    <property type="match status" value="1"/>
</dbReference>
<dbReference type="InterPro" id="IPR000808">
    <property type="entry name" value="Mrp-like_CS"/>
</dbReference>
<dbReference type="GO" id="GO:0005814">
    <property type="term" value="C:centriole"/>
    <property type="evidence" value="ECO:0007669"/>
    <property type="project" value="UniProtKB-SubCell"/>
</dbReference>
<dbReference type="InterPro" id="IPR019591">
    <property type="entry name" value="Mrp/NBP35_ATP-bd"/>
</dbReference>
<name>A0A6M2DFU2_XENCH</name>
<keyword evidence="6 12" id="KW-0547">Nucleotide-binding</keyword>
<comment type="subunit">
    <text evidence="11">Heterotetramer of 2 NUBP1 and 2 NUBP2 chains. Interacts with KIFC1. Interacts with NUBP1.</text>
</comment>
<dbReference type="InterPro" id="IPR028600">
    <property type="entry name" value="NUBP2/Cfd1_eukaryotes"/>
</dbReference>
<dbReference type="GO" id="GO:0005829">
    <property type="term" value="C:cytosol"/>
    <property type="evidence" value="ECO:0007669"/>
    <property type="project" value="TreeGrafter"/>
</dbReference>
<dbReference type="GO" id="GO:0051539">
    <property type="term" value="F:4 iron, 4 sulfur cluster binding"/>
    <property type="evidence" value="ECO:0007669"/>
    <property type="project" value="UniProtKB-UniRule"/>
</dbReference>
<dbReference type="AlphaFoldDB" id="A0A6M2DFU2"/>
<evidence type="ECO:0000256" key="10">
    <source>
        <dbReference type="ARBA" id="ARBA00053368"/>
    </source>
</evidence>
<dbReference type="GO" id="GO:0140663">
    <property type="term" value="F:ATP-dependent FeS chaperone activity"/>
    <property type="evidence" value="ECO:0007669"/>
    <property type="project" value="InterPro"/>
</dbReference>
<dbReference type="InterPro" id="IPR027417">
    <property type="entry name" value="P-loop_NTPase"/>
</dbReference>
<evidence type="ECO:0000313" key="13">
    <source>
        <dbReference type="EMBL" id="NOV44704.1"/>
    </source>
</evidence>
<reference evidence="13" key="1">
    <citation type="submission" date="2020-03" db="EMBL/GenBank/DDBJ databases">
        <title>Transcriptomic Profiling of the Digestive Tract of the Rat Flea, Xenopsylla cheopis, Following Blood Feeding and Infection with Yersinia pestis.</title>
        <authorList>
            <person name="Bland D.M."/>
            <person name="Martens C.A."/>
            <person name="Virtaneva K."/>
            <person name="Kanakabandi K."/>
            <person name="Long D."/>
            <person name="Rosenke R."/>
            <person name="Saturday G.A."/>
            <person name="Hoyt F.H."/>
            <person name="Bruno D.P."/>
            <person name="Ribeiro J.M.C."/>
            <person name="Hinnebusch J."/>
        </authorList>
    </citation>
    <scope>NUCLEOTIDE SEQUENCE</scope>
</reference>
<dbReference type="InterPro" id="IPR033756">
    <property type="entry name" value="YlxH/NBP35"/>
</dbReference>
<keyword evidence="5 12" id="KW-0479">Metal-binding</keyword>
<evidence type="ECO:0000256" key="6">
    <source>
        <dbReference type="ARBA" id="ARBA00022741"/>
    </source>
</evidence>
<keyword evidence="3 12" id="KW-0004">4Fe-4S</keyword>
<dbReference type="PANTHER" id="PTHR23264:SF19">
    <property type="entry name" value="CYTOSOLIC FE-S CLUSTER ASSEMBLY FACTOR NUBP2"/>
    <property type="match status" value="1"/>
</dbReference>
<dbReference type="EMBL" id="GIIL01000978">
    <property type="protein sequence ID" value="NOV44704.1"/>
    <property type="molecule type" value="Transcribed_RNA"/>
</dbReference>
<dbReference type="HAMAP" id="MF_02040">
    <property type="entry name" value="Mrp_NBP35"/>
    <property type="match status" value="1"/>
</dbReference>
<evidence type="ECO:0000256" key="9">
    <source>
        <dbReference type="ARBA" id="ARBA00023014"/>
    </source>
</evidence>
<keyword evidence="7 12" id="KW-0067">ATP-binding</keyword>
<feature type="binding site" evidence="12">
    <location>
        <position position="191"/>
    </location>
    <ligand>
        <name>[4Fe-4S] cluster</name>
        <dbReference type="ChEBI" id="CHEBI:49883"/>
        <note>ligand shared between dimeric partners</note>
    </ligand>
</feature>
<evidence type="ECO:0000256" key="11">
    <source>
        <dbReference type="ARBA" id="ARBA00065349"/>
    </source>
</evidence>
<evidence type="ECO:0000256" key="5">
    <source>
        <dbReference type="ARBA" id="ARBA00022723"/>
    </source>
</evidence>
<comment type="subcellular location">
    <subcellularLocation>
        <location evidence="2">Cytoplasm</location>
        <location evidence="2">Cytoskeleton</location>
        <location evidence="2">Cilium axoneme</location>
    </subcellularLocation>
    <subcellularLocation>
        <location evidence="1">Cytoplasm</location>
        <location evidence="1">Cytoskeleton</location>
        <location evidence="1">Microtubule organizing center</location>
        <location evidence="1">Centrosome</location>
        <location evidence="1">Centriole</location>
    </subcellularLocation>
</comment>
<protein>
    <recommendedName>
        <fullName evidence="12">Cytosolic Fe-S cluster assembly factor NUBP2 homolog</fullName>
    </recommendedName>
</protein>
<dbReference type="GO" id="GO:0005524">
    <property type="term" value="F:ATP binding"/>
    <property type="evidence" value="ECO:0007669"/>
    <property type="project" value="UniProtKB-KW"/>
</dbReference>
<comment type="function">
    <text evidence="10">Component of the cytosolic iron-sulfur (Fe/S) protein assembly (CIA) machinery. Required for maturation of extramitochondrial Fe-S proteins. The NUBP1-NUBP2 heterotetramer forms a Fe-S scaffold complex, mediating the de novo assembly of an Fe-S cluster and its transfer to target apoproteins. Negatively regulates cilium formation and structure.</text>
</comment>
<dbReference type="FunFam" id="3.40.50.300:FF:000796">
    <property type="entry name" value="Cytosolic Fe-S cluster assembly factor NUBP2"/>
    <property type="match status" value="1"/>
</dbReference>
<dbReference type="SUPFAM" id="SSF52540">
    <property type="entry name" value="P-loop containing nucleoside triphosphate hydrolases"/>
    <property type="match status" value="1"/>
</dbReference>
<accession>A0A6M2DFU2</accession>
<evidence type="ECO:0000256" key="12">
    <source>
        <dbReference type="HAMAP-Rule" id="MF_03039"/>
    </source>
</evidence>
<keyword evidence="8 12" id="KW-0408">Iron</keyword>
<dbReference type="GO" id="GO:0016226">
    <property type="term" value="P:iron-sulfur cluster assembly"/>
    <property type="evidence" value="ECO:0007669"/>
    <property type="project" value="UniProtKB-UniRule"/>
</dbReference>
<dbReference type="Pfam" id="PF10609">
    <property type="entry name" value="ParA"/>
    <property type="match status" value="1"/>
</dbReference>
<dbReference type="Gene3D" id="3.40.50.300">
    <property type="entry name" value="P-loop containing nucleotide triphosphate hydrolases"/>
    <property type="match status" value="1"/>
</dbReference>
<evidence type="ECO:0000256" key="7">
    <source>
        <dbReference type="ARBA" id="ARBA00022840"/>
    </source>
</evidence>
<sequence>MLNNVKHIFLVLSGKGGVGKSTVSTQLALTFKEQGYKVGILDIDLCGPSVPFLLNIENAEVSQCSEGWLPVYTDSDRNLAVMSIAFLLKSRNDSIVWRGPKKTSMIRQFINDVCWNDIDFLIIDTPPGTSDEHITVMECLKEVKCDGAIIVTSPQEISLEDVRKEITFCKKTEINVLGVIENLSGYECPNCSECTNIFSSGGGAALAELACVPFLGTLPIEPRLTSEENRGKSVLTCLPDSMSSKAFSKVAESVAC</sequence>
<dbReference type="HAMAP" id="MF_03039">
    <property type="entry name" value="NUBP2"/>
    <property type="match status" value="1"/>
</dbReference>
<evidence type="ECO:0000256" key="4">
    <source>
        <dbReference type="ARBA" id="ARBA00022490"/>
    </source>
</evidence>
<keyword evidence="4 12" id="KW-0963">Cytoplasm</keyword>
<proteinExistence type="inferred from homology"/>
<dbReference type="GO" id="GO:0005930">
    <property type="term" value="C:axoneme"/>
    <property type="evidence" value="ECO:0007669"/>
    <property type="project" value="UniProtKB-SubCell"/>
</dbReference>
<feature type="binding site" evidence="12">
    <location>
        <position position="188"/>
    </location>
    <ligand>
        <name>[4Fe-4S] cluster</name>
        <dbReference type="ChEBI" id="CHEBI:49883"/>
        <note>ligand shared between dimeric partners</note>
    </ligand>
</feature>
<dbReference type="PROSITE" id="PS01215">
    <property type="entry name" value="MRP"/>
    <property type="match status" value="1"/>
</dbReference>
<organism evidence="13">
    <name type="scientific">Xenopsylla cheopis</name>
    <name type="common">Oriental rat flea</name>
    <name type="synonym">Pulex cheopis</name>
    <dbReference type="NCBI Taxonomy" id="163159"/>
    <lineage>
        <taxon>Eukaryota</taxon>
        <taxon>Metazoa</taxon>
        <taxon>Ecdysozoa</taxon>
        <taxon>Arthropoda</taxon>
        <taxon>Hexapoda</taxon>
        <taxon>Insecta</taxon>
        <taxon>Pterygota</taxon>
        <taxon>Neoptera</taxon>
        <taxon>Endopterygota</taxon>
        <taxon>Siphonaptera</taxon>
        <taxon>Pulicidae</taxon>
        <taxon>Xenopsyllinae</taxon>
        <taxon>Xenopsylla</taxon>
    </lineage>
</organism>
<dbReference type="GO" id="GO:0046872">
    <property type="term" value="F:metal ion binding"/>
    <property type="evidence" value="ECO:0007669"/>
    <property type="project" value="UniProtKB-KW"/>
</dbReference>
<dbReference type="GO" id="GO:0005634">
    <property type="term" value="C:nucleus"/>
    <property type="evidence" value="ECO:0007669"/>
    <property type="project" value="UniProtKB-ARBA"/>
</dbReference>
<dbReference type="CDD" id="cd02037">
    <property type="entry name" value="Mrp_NBP35"/>
    <property type="match status" value="1"/>
</dbReference>
<evidence type="ECO:0000256" key="1">
    <source>
        <dbReference type="ARBA" id="ARBA00004114"/>
    </source>
</evidence>
<evidence type="ECO:0000256" key="2">
    <source>
        <dbReference type="ARBA" id="ARBA00004430"/>
    </source>
</evidence>
<comment type="cofactor">
    <cofactor evidence="12">
        <name>[4Fe-4S] cluster</name>
        <dbReference type="ChEBI" id="CHEBI:49883"/>
    </cofactor>
    <text evidence="12">Binds 4 [4Fe-4S] clusters per heterotetramer. Contains two stable clusters in the N-termini of NUBP1 and two labile, bridging clusters between subunits of the NUBP1-NUBP2 heterotetramer.</text>
</comment>